<dbReference type="InterPro" id="IPR011701">
    <property type="entry name" value="MFS"/>
</dbReference>
<evidence type="ECO:0000256" key="5">
    <source>
        <dbReference type="ARBA" id="ARBA00022692"/>
    </source>
</evidence>
<feature type="transmembrane region" description="Helical" evidence="8">
    <location>
        <begin position="112"/>
        <end position="134"/>
    </location>
</feature>
<sequence>MASVSTTPAAKATAGTTGNYKLAFALVTSLFFLWAFVHNLEPILIPHLKKACRLTDLQSALIDSAVYLGYFLMALPAGLIMKRYGYRQGIIAGLLLYAIGAFLFIPAASTRMYVFFLGALFIIAAGCAFLETAANPYVTILGPSESATTRLNFSQSFNGLGAFLAPILGGQFILSGIEHSDAELNAMSPAQLDQYLQYEADLVKTPYLIIGLVVTAVMVLFLFTKMPEFREGGHTGRSSLRTALRHRHLSRGVLAQFFYVGAQVCVTSFFIRFAKFTSDVPEKEAALWLGMSMFGFMIGRFVGTFLTRYIAANRLLMIYSLISMGLLAVALTVQSQLAVWALFAVPFFESIMFPTIFALAIDKVDEDRELGSSLLVMAIAGGALFPLIMGWISDQSNIQVSYIVPLLCFLVVAYYGWKGYKVQTETVR</sequence>
<feature type="transmembrane region" description="Helical" evidence="8">
    <location>
        <begin position="339"/>
        <end position="361"/>
    </location>
</feature>
<evidence type="ECO:0000256" key="6">
    <source>
        <dbReference type="ARBA" id="ARBA00022989"/>
    </source>
</evidence>
<feature type="transmembrane region" description="Helical" evidence="8">
    <location>
        <begin position="373"/>
        <end position="392"/>
    </location>
</feature>
<keyword evidence="5 8" id="KW-0812">Transmembrane</keyword>
<dbReference type="Pfam" id="PF07690">
    <property type="entry name" value="MFS_1"/>
    <property type="match status" value="1"/>
</dbReference>
<reference evidence="11" key="1">
    <citation type="journal article" date="2019" name="Int. J. Syst. Evol. Microbiol.">
        <title>The Global Catalogue of Microorganisms (GCM) 10K type strain sequencing project: providing services to taxonomists for standard genome sequencing and annotation.</title>
        <authorList>
            <consortium name="The Broad Institute Genomics Platform"/>
            <consortium name="The Broad Institute Genome Sequencing Center for Infectious Disease"/>
            <person name="Wu L."/>
            <person name="Ma J."/>
        </authorList>
    </citation>
    <scope>NUCLEOTIDE SEQUENCE [LARGE SCALE GENOMIC DNA]</scope>
    <source>
        <strain evidence="11">JCM 17927</strain>
    </source>
</reference>
<feature type="transmembrane region" description="Helical" evidence="8">
    <location>
        <begin position="60"/>
        <end position="80"/>
    </location>
</feature>
<comment type="caution">
    <text evidence="10">The sequence shown here is derived from an EMBL/GenBank/DDBJ whole genome shotgun (WGS) entry which is preliminary data.</text>
</comment>
<feature type="transmembrane region" description="Helical" evidence="8">
    <location>
        <begin position="253"/>
        <end position="273"/>
    </location>
</feature>
<dbReference type="SUPFAM" id="SSF103473">
    <property type="entry name" value="MFS general substrate transporter"/>
    <property type="match status" value="1"/>
</dbReference>
<dbReference type="Proteomes" id="UP001501175">
    <property type="component" value="Unassembled WGS sequence"/>
</dbReference>
<keyword evidence="7 8" id="KW-0472">Membrane</keyword>
<evidence type="ECO:0000256" key="2">
    <source>
        <dbReference type="ARBA" id="ARBA00004429"/>
    </source>
</evidence>
<organism evidence="10 11">
    <name type="scientific">Nibrella saemangeumensis</name>
    <dbReference type="NCBI Taxonomy" id="1084526"/>
    <lineage>
        <taxon>Bacteria</taxon>
        <taxon>Pseudomonadati</taxon>
        <taxon>Bacteroidota</taxon>
        <taxon>Cytophagia</taxon>
        <taxon>Cytophagales</taxon>
        <taxon>Spirosomataceae</taxon>
        <taxon>Nibrella</taxon>
    </lineage>
</organism>
<dbReference type="InterPro" id="IPR020846">
    <property type="entry name" value="MFS_dom"/>
</dbReference>
<dbReference type="InterPro" id="IPR050375">
    <property type="entry name" value="MFS_TsgA-like"/>
</dbReference>
<feature type="transmembrane region" description="Helical" evidence="8">
    <location>
        <begin position="285"/>
        <end position="303"/>
    </location>
</feature>
<evidence type="ECO:0000256" key="1">
    <source>
        <dbReference type="ARBA" id="ARBA00003321"/>
    </source>
</evidence>
<protein>
    <submittedName>
        <fullName evidence="10">L-fucose:H+ symporter permease</fullName>
    </submittedName>
</protein>
<dbReference type="Gene3D" id="1.20.1250.20">
    <property type="entry name" value="MFS general substrate transporter like domains"/>
    <property type="match status" value="2"/>
</dbReference>
<accession>A0ABP8MJZ0</accession>
<evidence type="ECO:0000259" key="9">
    <source>
        <dbReference type="PROSITE" id="PS50850"/>
    </source>
</evidence>
<evidence type="ECO:0000256" key="4">
    <source>
        <dbReference type="ARBA" id="ARBA00022475"/>
    </source>
</evidence>
<evidence type="ECO:0000256" key="3">
    <source>
        <dbReference type="ARBA" id="ARBA00009120"/>
    </source>
</evidence>
<dbReference type="InterPro" id="IPR005964">
    <property type="entry name" value="Glc/Gal_transptr_bac"/>
</dbReference>
<comment type="subcellular location">
    <subcellularLocation>
        <location evidence="2">Cell inner membrane</location>
        <topology evidence="2">Multi-pass membrane protein</topology>
    </subcellularLocation>
</comment>
<dbReference type="EMBL" id="BAABHD010000021">
    <property type="protein sequence ID" value="GAA4451912.1"/>
    <property type="molecule type" value="Genomic_DNA"/>
</dbReference>
<comment type="function">
    <text evidence="1">Intake of glucose and galactose.</text>
</comment>
<keyword evidence="6 8" id="KW-1133">Transmembrane helix</keyword>
<evidence type="ECO:0000313" key="11">
    <source>
        <dbReference type="Proteomes" id="UP001501175"/>
    </source>
</evidence>
<feature type="transmembrane region" description="Helical" evidence="8">
    <location>
        <begin position="20"/>
        <end position="40"/>
    </location>
</feature>
<comment type="similarity">
    <text evidence="3">Belongs to the major facilitator superfamily. FHS transporter (TC 2.A.1.7) family.</text>
</comment>
<gene>
    <name evidence="10" type="primary">fucP_1</name>
    <name evidence="10" type="ORF">GCM10023189_14460</name>
</gene>
<feature type="transmembrane region" description="Helical" evidence="8">
    <location>
        <begin position="398"/>
        <end position="417"/>
    </location>
</feature>
<dbReference type="NCBIfam" id="TIGR00885">
    <property type="entry name" value="fucP"/>
    <property type="match status" value="1"/>
</dbReference>
<dbReference type="NCBIfam" id="TIGR01272">
    <property type="entry name" value="gluP"/>
    <property type="match status" value="1"/>
</dbReference>
<dbReference type="PROSITE" id="PS50850">
    <property type="entry name" value="MFS"/>
    <property type="match status" value="1"/>
</dbReference>
<name>A0ABP8MJZ0_9BACT</name>
<dbReference type="PANTHER" id="PTHR43702">
    <property type="entry name" value="L-FUCOSE-PROTON SYMPORTER"/>
    <property type="match status" value="1"/>
</dbReference>
<keyword evidence="11" id="KW-1185">Reference proteome</keyword>
<proteinExistence type="inferred from homology"/>
<feature type="domain" description="Major facilitator superfamily (MFS) profile" evidence="9">
    <location>
        <begin position="23"/>
        <end position="428"/>
    </location>
</feature>
<dbReference type="RefSeq" id="WP_345242041.1">
    <property type="nucleotide sequence ID" value="NZ_BAABHD010000021.1"/>
</dbReference>
<dbReference type="CDD" id="cd17394">
    <property type="entry name" value="MFS_FucP_like"/>
    <property type="match status" value="1"/>
</dbReference>
<dbReference type="PANTHER" id="PTHR43702:SF11">
    <property type="entry name" value="L-FUCOSE-PROTON SYMPORTER"/>
    <property type="match status" value="1"/>
</dbReference>
<dbReference type="InterPro" id="IPR005275">
    <property type="entry name" value="Lfuc_symporter_FucP"/>
</dbReference>
<feature type="transmembrane region" description="Helical" evidence="8">
    <location>
        <begin position="315"/>
        <end position="333"/>
    </location>
</feature>
<feature type="transmembrane region" description="Helical" evidence="8">
    <location>
        <begin position="86"/>
        <end position="105"/>
    </location>
</feature>
<evidence type="ECO:0000256" key="7">
    <source>
        <dbReference type="ARBA" id="ARBA00023136"/>
    </source>
</evidence>
<feature type="transmembrane region" description="Helical" evidence="8">
    <location>
        <begin position="205"/>
        <end position="223"/>
    </location>
</feature>
<keyword evidence="4" id="KW-1003">Cell membrane</keyword>
<evidence type="ECO:0000313" key="10">
    <source>
        <dbReference type="EMBL" id="GAA4451912.1"/>
    </source>
</evidence>
<evidence type="ECO:0000256" key="8">
    <source>
        <dbReference type="SAM" id="Phobius"/>
    </source>
</evidence>
<dbReference type="InterPro" id="IPR036259">
    <property type="entry name" value="MFS_trans_sf"/>
</dbReference>